<dbReference type="Gene3D" id="3.40.50.300">
    <property type="entry name" value="P-loop containing nucleotide triphosphate hydrolases"/>
    <property type="match status" value="1"/>
</dbReference>
<evidence type="ECO:0000313" key="7">
    <source>
        <dbReference type="EMBL" id="KZP25248.1"/>
    </source>
</evidence>
<dbReference type="GO" id="GO:0043138">
    <property type="term" value="F:3'-5' DNA helicase activity"/>
    <property type="evidence" value="ECO:0007669"/>
    <property type="project" value="TreeGrafter"/>
</dbReference>
<dbReference type="Pfam" id="PF00580">
    <property type="entry name" value="UvrD-helicase"/>
    <property type="match status" value="1"/>
</dbReference>
<proteinExistence type="predicted"/>
<evidence type="ECO:0000256" key="5">
    <source>
        <dbReference type="SAM" id="Phobius"/>
    </source>
</evidence>
<keyword evidence="5" id="KW-0472">Membrane</keyword>
<dbReference type="Proteomes" id="UP000076532">
    <property type="component" value="Unassembled WGS sequence"/>
</dbReference>
<keyword evidence="5" id="KW-0812">Transmembrane</keyword>
<dbReference type="PANTHER" id="PTHR11070">
    <property type="entry name" value="UVRD / RECB / PCRA DNA HELICASE FAMILY MEMBER"/>
    <property type="match status" value="1"/>
</dbReference>
<gene>
    <name evidence="7" type="ORF">FIBSPDRAFT_1041707</name>
</gene>
<evidence type="ECO:0000256" key="2">
    <source>
        <dbReference type="ARBA" id="ARBA00022801"/>
    </source>
</evidence>
<dbReference type="InterPro" id="IPR027417">
    <property type="entry name" value="P-loop_NTPase"/>
</dbReference>
<dbReference type="PANTHER" id="PTHR11070:SF2">
    <property type="entry name" value="ATP-DEPENDENT DNA HELICASE SRS2"/>
    <property type="match status" value="1"/>
</dbReference>
<dbReference type="STRING" id="436010.A0A166NPP7"/>
<evidence type="ECO:0000256" key="1">
    <source>
        <dbReference type="ARBA" id="ARBA00022741"/>
    </source>
</evidence>
<dbReference type="GO" id="GO:0005524">
    <property type="term" value="F:ATP binding"/>
    <property type="evidence" value="ECO:0007669"/>
    <property type="project" value="UniProtKB-KW"/>
</dbReference>
<organism evidence="7 8">
    <name type="scientific">Athelia psychrophila</name>
    <dbReference type="NCBI Taxonomy" id="1759441"/>
    <lineage>
        <taxon>Eukaryota</taxon>
        <taxon>Fungi</taxon>
        <taxon>Dikarya</taxon>
        <taxon>Basidiomycota</taxon>
        <taxon>Agaricomycotina</taxon>
        <taxon>Agaricomycetes</taxon>
        <taxon>Agaricomycetidae</taxon>
        <taxon>Atheliales</taxon>
        <taxon>Atheliaceae</taxon>
        <taxon>Athelia</taxon>
    </lineage>
</organism>
<dbReference type="SUPFAM" id="SSF52540">
    <property type="entry name" value="P-loop containing nucleoside triphosphate hydrolases"/>
    <property type="match status" value="2"/>
</dbReference>
<keyword evidence="2" id="KW-0378">Hydrolase</keyword>
<evidence type="ECO:0000259" key="6">
    <source>
        <dbReference type="Pfam" id="PF00580"/>
    </source>
</evidence>
<keyword evidence="8" id="KW-1185">Reference proteome</keyword>
<feature type="transmembrane region" description="Helical" evidence="5">
    <location>
        <begin position="199"/>
        <end position="221"/>
    </location>
</feature>
<dbReference type="GO" id="GO:0003677">
    <property type="term" value="F:DNA binding"/>
    <property type="evidence" value="ECO:0007669"/>
    <property type="project" value="InterPro"/>
</dbReference>
<evidence type="ECO:0000256" key="3">
    <source>
        <dbReference type="ARBA" id="ARBA00022806"/>
    </source>
</evidence>
<name>A0A166NPP7_9AGAM</name>
<feature type="domain" description="UvrD-like helicase ATP-binding" evidence="6">
    <location>
        <begin position="58"/>
        <end position="110"/>
    </location>
</feature>
<keyword evidence="1" id="KW-0547">Nucleotide-binding</keyword>
<accession>A0A166NPP7</accession>
<sequence length="222" mass="24816">MCYARYGRLQVATLHYIANQCCLMKMNAAFLQMLNAPQLKAVQHPPTANSCRARERETKVLTSRIAPLIPHHHLPASSICAVTFTNKAANEMRDRLEKLLGKERTNKVRIPKTLQTAHPPGPTPVLRTFQQEAQESAFIAIEIKRLVAASGSMLGWSDFVVLLRFNTLSRSIESALQWEGILSRVLGGYFSLRVPPLSFFFILLCLLSILLSLSAFPIVLVC</sequence>
<dbReference type="InterPro" id="IPR014016">
    <property type="entry name" value="UvrD-like_ATP-bd"/>
</dbReference>
<dbReference type="EMBL" id="KV417522">
    <property type="protein sequence ID" value="KZP25248.1"/>
    <property type="molecule type" value="Genomic_DNA"/>
</dbReference>
<dbReference type="OrthoDB" id="1470711at2759"/>
<keyword evidence="5" id="KW-1133">Transmembrane helix</keyword>
<protein>
    <recommendedName>
        <fullName evidence="6">UvrD-like helicase ATP-binding domain-containing protein</fullName>
    </recommendedName>
</protein>
<reference evidence="7 8" key="1">
    <citation type="journal article" date="2016" name="Mol. Biol. Evol.">
        <title>Comparative Genomics of Early-Diverging Mushroom-Forming Fungi Provides Insights into the Origins of Lignocellulose Decay Capabilities.</title>
        <authorList>
            <person name="Nagy L.G."/>
            <person name="Riley R."/>
            <person name="Tritt A."/>
            <person name="Adam C."/>
            <person name="Daum C."/>
            <person name="Floudas D."/>
            <person name="Sun H."/>
            <person name="Yadav J.S."/>
            <person name="Pangilinan J."/>
            <person name="Larsson K.H."/>
            <person name="Matsuura K."/>
            <person name="Barry K."/>
            <person name="Labutti K."/>
            <person name="Kuo R."/>
            <person name="Ohm R.A."/>
            <person name="Bhattacharya S.S."/>
            <person name="Shirouzu T."/>
            <person name="Yoshinaga Y."/>
            <person name="Martin F.M."/>
            <person name="Grigoriev I.V."/>
            <person name="Hibbett D.S."/>
        </authorList>
    </citation>
    <scope>NUCLEOTIDE SEQUENCE [LARGE SCALE GENOMIC DNA]</scope>
    <source>
        <strain evidence="7 8">CBS 109695</strain>
    </source>
</reference>
<dbReference type="InterPro" id="IPR000212">
    <property type="entry name" value="DNA_helicase_UvrD/REP"/>
</dbReference>
<keyword evidence="4" id="KW-0067">ATP-binding</keyword>
<evidence type="ECO:0000313" key="8">
    <source>
        <dbReference type="Proteomes" id="UP000076532"/>
    </source>
</evidence>
<dbReference type="AlphaFoldDB" id="A0A166NPP7"/>
<dbReference type="GO" id="GO:0000725">
    <property type="term" value="P:recombinational repair"/>
    <property type="evidence" value="ECO:0007669"/>
    <property type="project" value="TreeGrafter"/>
</dbReference>
<dbReference type="GO" id="GO:0016787">
    <property type="term" value="F:hydrolase activity"/>
    <property type="evidence" value="ECO:0007669"/>
    <property type="project" value="UniProtKB-KW"/>
</dbReference>
<evidence type="ECO:0000256" key="4">
    <source>
        <dbReference type="ARBA" id="ARBA00022840"/>
    </source>
</evidence>
<keyword evidence="3" id="KW-0347">Helicase</keyword>